<evidence type="ECO:0008006" key="7">
    <source>
        <dbReference type="Google" id="ProtNLM"/>
    </source>
</evidence>
<protein>
    <recommendedName>
        <fullName evidence="7">EamA domain-containing protein</fullName>
    </recommendedName>
</protein>
<dbReference type="AlphaFoldDB" id="D8RYI1"/>
<comment type="subcellular location">
    <subcellularLocation>
        <location evidence="1">Membrane</location>
        <topology evidence="1">Multi-pass membrane protein</topology>
    </subcellularLocation>
</comment>
<proteinExistence type="predicted"/>
<keyword evidence="4" id="KW-0472">Membrane</keyword>
<gene>
    <name evidence="5" type="ORF">SELMODRAFT_104384</name>
</gene>
<dbReference type="EMBL" id="GL377594">
    <property type="protein sequence ID" value="EFJ22906.1"/>
    <property type="molecule type" value="Genomic_DNA"/>
</dbReference>
<keyword evidence="3" id="KW-1133">Transmembrane helix</keyword>
<dbReference type="eggNOG" id="KOG4831">
    <property type="taxonomic scope" value="Eukaryota"/>
</dbReference>
<keyword evidence="6" id="KW-1185">Reference proteome</keyword>
<dbReference type="FunCoup" id="D8RYI1">
    <property type="interactions" value="1758"/>
</dbReference>
<dbReference type="KEGG" id="smo:SELMODRAFT_104384"/>
<organism evidence="6">
    <name type="scientific">Selaginella moellendorffii</name>
    <name type="common">Spikemoss</name>
    <dbReference type="NCBI Taxonomy" id="88036"/>
    <lineage>
        <taxon>Eukaryota</taxon>
        <taxon>Viridiplantae</taxon>
        <taxon>Streptophyta</taxon>
        <taxon>Embryophyta</taxon>
        <taxon>Tracheophyta</taxon>
        <taxon>Lycopodiopsida</taxon>
        <taxon>Selaginellales</taxon>
        <taxon>Selaginellaceae</taxon>
        <taxon>Selaginella</taxon>
    </lineage>
</organism>
<dbReference type="STRING" id="88036.D8RYI1"/>
<dbReference type="PANTHER" id="PTHR28668:SF1">
    <property type="entry name" value="TRANSMEMBRANE PROTEIN 234"/>
    <property type="match status" value="1"/>
</dbReference>
<dbReference type="OMA" id="LGEWYAE"/>
<evidence type="ECO:0000256" key="2">
    <source>
        <dbReference type="ARBA" id="ARBA00022692"/>
    </source>
</evidence>
<evidence type="ECO:0000256" key="4">
    <source>
        <dbReference type="ARBA" id="ARBA00023136"/>
    </source>
</evidence>
<evidence type="ECO:0000313" key="6">
    <source>
        <dbReference type="Proteomes" id="UP000001514"/>
    </source>
</evidence>
<dbReference type="Gramene" id="EFJ22906">
    <property type="protein sequence ID" value="EFJ22906"/>
    <property type="gene ID" value="SELMODRAFT_104384"/>
</dbReference>
<keyword evidence="2" id="KW-0812">Transmembrane</keyword>
<dbReference type="HOGENOM" id="CLU_108086_2_0_1"/>
<dbReference type="PANTHER" id="PTHR28668">
    <property type="entry name" value="TRANSMEMBRANE PROTEIN 234"/>
    <property type="match status" value="1"/>
</dbReference>
<dbReference type="InParanoid" id="D8RYI1"/>
<sequence>MLVTGSIWGTTNALMKRGTSALDRRNRQLGARPSGGDSWLGAVVRDWILLLCTWEYSLPLAINLSASLVFFAKLSESPLSLAVPITNATTFAATAVAGSALGERLRLKQTALGLLLIVTGIWLCCHSARD</sequence>
<dbReference type="Pfam" id="PF10639">
    <property type="entry name" value="TMEM234"/>
    <property type="match status" value="1"/>
</dbReference>
<dbReference type="GO" id="GO:0016020">
    <property type="term" value="C:membrane"/>
    <property type="evidence" value="ECO:0007669"/>
    <property type="project" value="UniProtKB-SubCell"/>
</dbReference>
<name>D8RYI1_SELML</name>
<dbReference type="Gene3D" id="1.10.3730.20">
    <property type="match status" value="1"/>
</dbReference>
<evidence type="ECO:0000256" key="3">
    <source>
        <dbReference type="ARBA" id="ARBA00022989"/>
    </source>
</evidence>
<evidence type="ECO:0000256" key="1">
    <source>
        <dbReference type="ARBA" id="ARBA00004141"/>
    </source>
</evidence>
<reference evidence="5 6" key="1">
    <citation type="journal article" date="2011" name="Science">
        <title>The Selaginella genome identifies genetic changes associated with the evolution of vascular plants.</title>
        <authorList>
            <person name="Banks J.A."/>
            <person name="Nishiyama T."/>
            <person name="Hasebe M."/>
            <person name="Bowman J.L."/>
            <person name="Gribskov M."/>
            <person name="dePamphilis C."/>
            <person name="Albert V.A."/>
            <person name="Aono N."/>
            <person name="Aoyama T."/>
            <person name="Ambrose B.A."/>
            <person name="Ashton N.W."/>
            <person name="Axtell M.J."/>
            <person name="Barker E."/>
            <person name="Barker M.S."/>
            <person name="Bennetzen J.L."/>
            <person name="Bonawitz N.D."/>
            <person name="Chapple C."/>
            <person name="Cheng C."/>
            <person name="Correa L.G."/>
            <person name="Dacre M."/>
            <person name="DeBarry J."/>
            <person name="Dreyer I."/>
            <person name="Elias M."/>
            <person name="Engstrom E.M."/>
            <person name="Estelle M."/>
            <person name="Feng L."/>
            <person name="Finet C."/>
            <person name="Floyd S.K."/>
            <person name="Frommer W.B."/>
            <person name="Fujita T."/>
            <person name="Gramzow L."/>
            <person name="Gutensohn M."/>
            <person name="Harholt J."/>
            <person name="Hattori M."/>
            <person name="Heyl A."/>
            <person name="Hirai T."/>
            <person name="Hiwatashi Y."/>
            <person name="Ishikawa M."/>
            <person name="Iwata M."/>
            <person name="Karol K.G."/>
            <person name="Koehler B."/>
            <person name="Kolukisaoglu U."/>
            <person name="Kubo M."/>
            <person name="Kurata T."/>
            <person name="Lalonde S."/>
            <person name="Li K."/>
            <person name="Li Y."/>
            <person name="Litt A."/>
            <person name="Lyons E."/>
            <person name="Manning G."/>
            <person name="Maruyama T."/>
            <person name="Michael T.P."/>
            <person name="Mikami K."/>
            <person name="Miyazaki S."/>
            <person name="Morinaga S."/>
            <person name="Murata T."/>
            <person name="Mueller-Roeber B."/>
            <person name="Nelson D.R."/>
            <person name="Obara M."/>
            <person name="Oguri Y."/>
            <person name="Olmstead R.G."/>
            <person name="Onodera N."/>
            <person name="Petersen B.L."/>
            <person name="Pils B."/>
            <person name="Prigge M."/>
            <person name="Rensing S.A."/>
            <person name="Riano-Pachon D.M."/>
            <person name="Roberts A.W."/>
            <person name="Sato Y."/>
            <person name="Scheller H.V."/>
            <person name="Schulz B."/>
            <person name="Schulz C."/>
            <person name="Shakirov E.V."/>
            <person name="Shibagaki N."/>
            <person name="Shinohara N."/>
            <person name="Shippen D.E."/>
            <person name="Soerensen I."/>
            <person name="Sotooka R."/>
            <person name="Sugimoto N."/>
            <person name="Sugita M."/>
            <person name="Sumikawa N."/>
            <person name="Tanurdzic M."/>
            <person name="Theissen G."/>
            <person name="Ulvskov P."/>
            <person name="Wakazuki S."/>
            <person name="Weng J.K."/>
            <person name="Willats W.W."/>
            <person name="Wipf D."/>
            <person name="Wolf P.G."/>
            <person name="Yang L."/>
            <person name="Zimmer A.D."/>
            <person name="Zhu Q."/>
            <person name="Mitros T."/>
            <person name="Hellsten U."/>
            <person name="Loque D."/>
            <person name="Otillar R."/>
            <person name="Salamov A."/>
            <person name="Schmutz J."/>
            <person name="Shapiro H."/>
            <person name="Lindquist E."/>
            <person name="Lucas S."/>
            <person name="Rokhsar D."/>
            <person name="Grigoriev I.V."/>
        </authorList>
    </citation>
    <scope>NUCLEOTIDE SEQUENCE [LARGE SCALE GENOMIC DNA]</scope>
</reference>
<dbReference type="Proteomes" id="UP000001514">
    <property type="component" value="Unassembled WGS sequence"/>
</dbReference>
<accession>D8RYI1</accession>
<evidence type="ECO:0000313" key="5">
    <source>
        <dbReference type="EMBL" id="EFJ22906.1"/>
    </source>
</evidence>
<dbReference type="InterPro" id="IPR018908">
    <property type="entry name" value="TMEM234"/>
</dbReference>